<sequence>MYDEIVKEFRERKRNFSELHISHCLAQDNLVGAIKVAAKAIDKKGKINSHQRRVGRENLDKFASGLVVEKSKIEKAKSFDDLLSVIESIDSERIGVLTKYDTALRIGAFRKLYPDKVYLHAGTKIGVRYLLGKAAVKGRKCISINQLPPELLEFDLTASELEDLFCHYKTAFKDGCFTAKDSKGNSFSSC</sequence>
<dbReference type="EMBL" id="NOXV01000302">
    <property type="protein sequence ID" value="OYQ32979.1"/>
    <property type="molecule type" value="Genomic_DNA"/>
</dbReference>
<protein>
    <submittedName>
        <fullName evidence="1">Uncharacterized protein</fullName>
    </submittedName>
</protein>
<reference evidence="1 3" key="1">
    <citation type="submission" date="2017-07" db="EMBL/GenBank/DDBJ databases">
        <title>Flavobacterium cyanobacteriorum sp. nov., isolated from cyanobacterial aggregates in a eutrophic lake.</title>
        <authorList>
            <person name="Cai H."/>
        </authorList>
    </citation>
    <scope>NUCLEOTIDE SEQUENCE [LARGE SCALE GENOMIC DNA]</scope>
    <source>
        <strain evidence="1 3">TH021</strain>
    </source>
</reference>
<dbReference type="RefSeq" id="WP_094415339.1">
    <property type="nucleotide sequence ID" value="NZ_NOXV01000279.1"/>
</dbReference>
<evidence type="ECO:0000313" key="3">
    <source>
        <dbReference type="Proteomes" id="UP000216605"/>
    </source>
</evidence>
<gene>
    <name evidence="2" type="ORF">CHU92_10490</name>
    <name evidence="1" type="ORF">CHU92_13740</name>
</gene>
<organism evidence="1 3">
    <name type="scientific">Flavobacterium cyanobacteriorum</name>
    <dbReference type="NCBI Taxonomy" id="2022802"/>
    <lineage>
        <taxon>Bacteria</taxon>
        <taxon>Pseudomonadati</taxon>
        <taxon>Bacteroidota</taxon>
        <taxon>Flavobacteriia</taxon>
        <taxon>Flavobacteriales</taxon>
        <taxon>Flavobacteriaceae</taxon>
        <taxon>Flavobacterium</taxon>
    </lineage>
</organism>
<dbReference type="OrthoDB" id="9156397at2"/>
<proteinExistence type="predicted"/>
<comment type="caution">
    <text evidence="1">The sequence shown here is derived from an EMBL/GenBank/DDBJ whole genome shotgun (WGS) entry which is preliminary data.</text>
</comment>
<dbReference type="EMBL" id="NOXV01000279">
    <property type="protein sequence ID" value="OYQ35733.1"/>
    <property type="molecule type" value="Genomic_DNA"/>
</dbReference>
<evidence type="ECO:0000313" key="2">
    <source>
        <dbReference type="EMBL" id="OYQ35733.1"/>
    </source>
</evidence>
<keyword evidence="3" id="KW-1185">Reference proteome</keyword>
<accession>A0A255YUX6</accession>
<name>A0A255YUX6_9FLAO</name>
<dbReference type="Proteomes" id="UP000216605">
    <property type="component" value="Unassembled WGS sequence"/>
</dbReference>
<evidence type="ECO:0000313" key="1">
    <source>
        <dbReference type="EMBL" id="OYQ32979.1"/>
    </source>
</evidence>
<dbReference type="AlphaFoldDB" id="A0A255YUX6"/>